<gene>
    <name evidence="2" type="ORF">NGRA_0392</name>
</gene>
<reference evidence="2 3" key="1">
    <citation type="journal article" date="2020" name="Genome Biol. Evol.">
        <title>Comparative genomics of strictly vertically transmitted, feminizing microsporidia endosymbionts of amphipod crustaceans.</title>
        <authorList>
            <person name="Cormier A."/>
            <person name="Chebbi M.A."/>
            <person name="Giraud I."/>
            <person name="Wattier R."/>
            <person name="Teixeira M."/>
            <person name="Gilbert C."/>
            <person name="Rigaud T."/>
            <person name="Cordaux R."/>
        </authorList>
    </citation>
    <scope>NUCLEOTIDE SEQUENCE [LARGE SCALE GENOMIC DNA]</scope>
    <source>
        <strain evidence="2 3">Ou3-Ou53</strain>
    </source>
</reference>
<name>A0A9P6H0H4_9MICR</name>
<proteinExistence type="predicted"/>
<sequence length="351" mass="40719">MLLLLFVICIFSSDTESISVNSICRFLQIEAEIFTGSKSEHCEFCDKAKQEDKSCPQINTIRGINSEIFPKITSKKFDCSEVTYVILLMNLKKFIIELIFSLVSNTEEVQPPFKNMDEPAHSKIANILNDINHLYVYLIERVKIKKTRHDLARYVPLLEDIEKHVSFADISDSLCSTIIDLKNKYILILEAPGLFELIAWKFKQIGDKINMFPEIRFIFIRTFIKLHQGEDSYIYYRLLDLLSLVCTIQKINLGLKDVQSNILYTNTVKLLETCIVDCIGSEDSHVQNLIKNILWKLENCFKGKGEEAFAHKILFRSYLFFFAKNTTFLSRYEKHLSNFTIKQDSSSIEPD</sequence>
<keyword evidence="1" id="KW-0732">Signal</keyword>
<dbReference type="EMBL" id="SBJO01000013">
    <property type="protein sequence ID" value="KAF9764662.1"/>
    <property type="molecule type" value="Genomic_DNA"/>
</dbReference>
<feature type="chain" id="PRO_5040348743" evidence="1">
    <location>
        <begin position="18"/>
        <end position="351"/>
    </location>
</feature>
<evidence type="ECO:0000313" key="2">
    <source>
        <dbReference type="EMBL" id="KAF9764662.1"/>
    </source>
</evidence>
<protein>
    <submittedName>
        <fullName evidence="2">Uncharacterized protein</fullName>
    </submittedName>
</protein>
<dbReference type="AlphaFoldDB" id="A0A9P6H0H4"/>
<evidence type="ECO:0000313" key="3">
    <source>
        <dbReference type="Proteomes" id="UP000740883"/>
    </source>
</evidence>
<comment type="caution">
    <text evidence="2">The sequence shown here is derived from an EMBL/GenBank/DDBJ whole genome shotgun (WGS) entry which is preliminary data.</text>
</comment>
<dbReference type="Proteomes" id="UP000740883">
    <property type="component" value="Unassembled WGS sequence"/>
</dbReference>
<evidence type="ECO:0000256" key="1">
    <source>
        <dbReference type="SAM" id="SignalP"/>
    </source>
</evidence>
<accession>A0A9P6H0H4</accession>
<feature type="signal peptide" evidence="1">
    <location>
        <begin position="1"/>
        <end position="17"/>
    </location>
</feature>
<keyword evidence="3" id="KW-1185">Reference proteome</keyword>
<organism evidence="2 3">
    <name type="scientific">Nosema granulosis</name>
    <dbReference type="NCBI Taxonomy" id="83296"/>
    <lineage>
        <taxon>Eukaryota</taxon>
        <taxon>Fungi</taxon>
        <taxon>Fungi incertae sedis</taxon>
        <taxon>Microsporidia</taxon>
        <taxon>Nosematidae</taxon>
        <taxon>Nosema</taxon>
    </lineage>
</organism>
<feature type="non-terminal residue" evidence="2">
    <location>
        <position position="351"/>
    </location>
</feature>